<reference evidence="2 3" key="1">
    <citation type="submission" date="2020-09" db="EMBL/GenBank/DDBJ databases">
        <title>Sphingomonas sp., a new species isolated from pork steak.</title>
        <authorList>
            <person name="Heidler von Heilborn D."/>
        </authorList>
    </citation>
    <scope>NUCLEOTIDE SEQUENCE [LARGE SCALE GENOMIC DNA]</scope>
    <source>
        <strain evidence="3">S8-3T</strain>
    </source>
</reference>
<keyword evidence="1" id="KW-0812">Transmembrane</keyword>
<feature type="transmembrane region" description="Helical" evidence="1">
    <location>
        <begin position="28"/>
        <end position="47"/>
    </location>
</feature>
<evidence type="ECO:0000313" key="3">
    <source>
        <dbReference type="Proteomes" id="UP000516148"/>
    </source>
</evidence>
<proteinExistence type="predicted"/>
<protein>
    <submittedName>
        <fullName evidence="2">Uncharacterized protein</fullName>
    </submittedName>
</protein>
<evidence type="ECO:0000313" key="2">
    <source>
        <dbReference type="EMBL" id="QNQ08849.1"/>
    </source>
</evidence>
<dbReference type="AlphaFoldDB" id="A0A7H0LGP6"/>
<name>A0A7H0LGP6_9SPHN</name>
<dbReference type="RefSeq" id="WP_187761176.1">
    <property type="nucleotide sequence ID" value="NZ_CP061038.1"/>
</dbReference>
<dbReference type="KEGG" id="spap:H3Z74_19350"/>
<evidence type="ECO:0000256" key="1">
    <source>
        <dbReference type="SAM" id="Phobius"/>
    </source>
</evidence>
<dbReference type="EMBL" id="CP061038">
    <property type="protein sequence ID" value="QNQ08849.1"/>
    <property type="molecule type" value="Genomic_DNA"/>
</dbReference>
<dbReference type="Proteomes" id="UP000516148">
    <property type="component" value="Chromosome"/>
</dbReference>
<keyword evidence="1" id="KW-1133">Transmembrane helix</keyword>
<accession>A0A7H0LGP6</accession>
<keyword evidence="1" id="KW-0472">Membrane</keyword>
<organism evidence="2 3">
    <name type="scientific">Sphingomonas alpina</name>
    <dbReference type="NCBI Taxonomy" id="653931"/>
    <lineage>
        <taxon>Bacteria</taxon>
        <taxon>Pseudomonadati</taxon>
        <taxon>Pseudomonadota</taxon>
        <taxon>Alphaproteobacteria</taxon>
        <taxon>Sphingomonadales</taxon>
        <taxon>Sphingomonadaceae</taxon>
        <taxon>Sphingomonas</taxon>
    </lineage>
</organism>
<feature type="transmembrane region" description="Helical" evidence="1">
    <location>
        <begin position="54"/>
        <end position="76"/>
    </location>
</feature>
<feature type="transmembrane region" description="Helical" evidence="1">
    <location>
        <begin position="107"/>
        <end position="127"/>
    </location>
</feature>
<keyword evidence="3" id="KW-1185">Reference proteome</keyword>
<sequence length="161" mass="17676">MDRVYIFLGLQLLVSGYALLRGGAPERVTAIALTLAVVLGMVLQASFPARFYHVDLGVMAIDVVLFGVLVALALYADRWWTLWVAAMQGLGAGAHLIKAIDSDTIRVVYAILAAAWSYPIILLLLIGTIRHQRRMARGGDLDWSAQAMADHHRRLSGDHQI</sequence>
<gene>
    <name evidence="2" type="ORF">H3Z74_19350</name>
</gene>